<dbReference type="InterPro" id="IPR036465">
    <property type="entry name" value="vWFA_dom_sf"/>
</dbReference>
<dbReference type="SUPFAM" id="SSF53300">
    <property type="entry name" value="vWA-like"/>
    <property type="match status" value="1"/>
</dbReference>
<dbReference type="CDD" id="cd00198">
    <property type="entry name" value="vWFA"/>
    <property type="match status" value="1"/>
</dbReference>
<dbReference type="EMBL" id="DXBV01000118">
    <property type="protein sequence ID" value="HIZ31861.1"/>
    <property type="molecule type" value="Genomic_DNA"/>
</dbReference>
<gene>
    <name evidence="1" type="ORF">H9813_11610</name>
</gene>
<evidence type="ECO:0000313" key="2">
    <source>
        <dbReference type="Proteomes" id="UP000824035"/>
    </source>
</evidence>
<reference evidence="1" key="1">
    <citation type="journal article" date="2021" name="PeerJ">
        <title>Extensive microbial diversity within the chicken gut microbiome revealed by metagenomics and culture.</title>
        <authorList>
            <person name="Gilroy R."/>
            <person name="Ravi A."/>
            <person name="Getino M."/>
            <person name="Pursley I."/>
            <person name="Horton D.L."/>
            <person name="Alikhan N.F."/>
            <person name="Baker D."/>
            <person name="Gharbi K."/>
            <person name="Hall N."/>
            <person name="Watson M."/>
            <person name="Adriaenssens E.M."/>
            <person name="Foster-Nyarko E."/>
            <person name="Jarju S."/>
            <person name="Secka A."/>
            <person name="Antonio M."/>
            <person name="Oren A."/>
            <person name="Chaudhuri R.R."/>
            <person name="La Ragione R."/>
            <person name="Hildebrand F."/>
            <person name="Pallen M.J."/>
        </authorList>
    </citation>
    <scope>NUCLEOTIDE SEQUENCE</scope>
    <source>
        <strain evidence="1">ChiGjej4B4-18154</strain>
    </source>
</reference>
<proteinExistence type="predicted"/>
<sequence length="216" mass="24184">MKKDLTELVFILDRSGSMQGLESDTIGGFNSLLEKQKRQPGEALVSTVLFDSQSEVLHDRVQLSSVRPITDRDYFVRGCTALLDAVGGAIRHIGNIHKYARPEDVPEHTLFVVITDGMENASHHYTARQVREMILRQKERYGWEFLFLGANIDAVETAGDLGIGADRAVNYRCDSAGTRLNYDVVSQAASAVRSSAPLNAHWKNPIEQDFHNRQKK</sequence>
<dbReference type="Proteomes" id="UP000824035">
    <property type="component" value="Unassembled WGS sequence"/>
</dbReference>
<name>A0A9D2E6T2_9FIRM</name>
<evidence type="ECO:0000313" key="1">
    <source>
        <dbReference type="EMBL" id="HIZ31861.1"/>
    </source>
</evidence>
<protein>
    <submittedName>
        <fullName evidence="1">VWA domain-containing protein</fullName>
    </submittedName>
</protein>
<dbReference type="Gene3D" id="3.40.50.410">
    <property type="entry name" value="von Willebrand factor, type A domain"/>
    <property type="match status" value="1"/>
</dbReference>
<dbReference type="AlphaFoldDB" id="A0A9D2E6T2"/>
<comment type="caution">
    <text evidence="1">The sequence shown here is derived from an EMBL/GenBank/DDBJ whole genome shotgun (WGS) entry which is preliminary data.</text>
</comment>
<accession>A0A9D2E6T2</accession>
<reference evidence="1" key="2">
    <citation type="submission" date="2021-04" db="EMBL/GenBank/DDBJ databases">
        <authorList>
            <person name="Gilroy R."/>
        </authorList>
    </citation>
    <scope>NUCLEOTIDE SEQUENCE</scope>
    <source>
        <strain evidence="1">ChiGjej4B4-18154</strain>
    </source>
</reference>
<organism evidence="1 2">
    <name type="scientific">Candidatus Allofournierella merdipullorum</name>
    <dbReference type="NCBI Taxonomy" id="2838595"/>
    <lineage>
        <taxon>Bacteria</taxon>
        <taxon>Bacillati</taxon>
        <taxon>Bacillota</taxon>
        <taxon>Clostridia</taxon>
        <taxon>Eubacteriales</taxon>
        <taxon>Oscillospiraceae</taxon>
        <taxon>Allofournierella</taxon>
    </lineage>
</organism>